<sequence>MEHLCRVLRWILGLISPRFEPRVDLLLSFDYVIGDDESGKTLEFNSVSDMLTFLDVVGP</sequence>
<reference evidence="1 2" key="1">
    <citation type="submission" date="2019-02" db="EMBL/GenBank/DDBJ databases">
        <title>Deep-cultivation of Planctomycetes and their phenomic and genomic characterization uncovers novel biology.</title>
        <authorList>
            <person name="Wiegand S."/>
            <person name="Jogler M."/>
            <person name="Boedeker C."/>
            <person name="Pinto D."/>
            <person name="Vollmers J."/>
            <person name="Rivas-Marin E."/>
            <person name="Kohn T."/>
            <person name="Peeters S.H."/>
            <person name="Heuer A."/>
            <person name="Rast P."/>
            <person name="Oberbeckmann S."/>
            <person name="Bunk B."/>
            <person name="Jeske O."/>
            <person name="Meyerdierks A."/>
            <person name="Storesund J.E."/>
            <person name="Kallscheuer N."/>
            <person name="Luecker S."/>
            <person name="Lage O.M."/>
            <person name="Pohl T."/>
            <person name="Merkel B.J."/>
            <person name="Hornburger P."/>
            <person name="Mueller R.-W."/>
            <person name="Bruemmer F."/>
            <person name="Labrenz M."/>
            <person name="Spormann A.M."/>
            <person name="Op den Camp H."/>
            <person name="Overmann J."/>
            <person name="Amann R."/>
            <person name="Jetten M.S.M."/>
            <person name="Mascher T."/>
            <person name="Medema M.H."/>
            <person name="Devos D.P."/>
            <person name="Kaster A.-K."/>
            <person name="Ovreas L."/>
            <person name="Rohde M."/>
            <person name="Galperin M.Y."/>
            <person name="Jogler C."/>
        </authorList>
    </citation>
    <scope>NUCLEOTIDE SEQUENCE [LARGE SCALE GENOMIC DNA]</scope>
    <source>
        <strain evidence="1 2">TBK1r</strain>
    </source>
</reference>
<name>A0ABX5Y1N2_9BACT</name>
<organism evidence="1 2">
    <name type="scientific">Stieleria magnilauensis</name>
    <dbReference type="NCBI Taxonomy" id="2527963"/>
    <lineage>
        <taxon>Bacteria</taxon>
        <taxon>Pseudomonadati</taxon>
        <taxon>Planctomycetota</taxon>
        <taxon>Planctomycetia</taxon>
        <taxon>Pirellulales</taxon>
        <taxon>Pirellulaceae</taxon>
        <taxon>Stieleria</taxon>
    </lineage>
</organism>
<dbReference type="EMBL" id="CP036432">
    <property type="protein sequence ID" value="QDV87441.1"/>
    <property type="molecule type" value="Genomic_DNA"/>
</dbReference>
<gene>
    <name evidence="1" type="ORF">TBK1r_64710</name>
</gene>
<proteinExistence type="predicted"/>
<evidence type="ECO:0000313" key="1">
    <source>
        <dbReference type="EMBL" id="QDV87441.1"/>
    </source>
</evidence>
<keyword evidence="2" id="KW-1185">Reference proteome</keyword>
<dbReference type="Proteomes" id="UP000318081">
    <property type="component" value="Chromosome"/>
</dbReference>
<evidence type="ECO:0000313" key="2">
    <source>
        <dbReference type="Proteomes" id="UP000318081"/>
    </source>
</evidence>
<protein>
    <submittedName>
        <fullName evidence="1">Uncharacterized protein</fullName>
    </submittedName>
</protein>
<accession>A0ABX5Y1N2</accession>